<gene>
    <name evidence="5" type="ORF">A2Y62_09810</name>
</gene>
<dbReference type="Proteomes" id="UP000178943">
    <property type="component" value="Unassembled WGS sequence"/>
</dbReference>
<protein>
    <submittedName>
        <fullName evidence="5">Ferredoxin</fullName>
    </submittedName>
</protein>
<dbReference type="EMBL" id="MFGW01000232">
    <property type="protein sequence ID" value="OGF58785.1"/>
    <property type="molecule type" value="Genomic_DNA"/>
</dbReference>
<feature type="domain" description="4Fe-4S ferredoxin-type" evidence="4">
    <location>
        <begin position="14"/>
        <end position="43"/>
    </location>
</feature>
<dbReference type="GO" id="GO:0051536">
    <property type="term" value="F:iron-sulfur cluster binding"/>
    <property type="evidence" value="ECO:0007669"/>
    <property type="project" value="UniProtKB-KW"/>
</dbReference>
<proteinExistence type="predicted"/>
<reference evidence="5 6" key="1">
    <citation type="journal article" date="2016" name="Nat. Commun.">
        <title>Thousands of microbial genomes shed light on interconnected biogeochemical processes in an aquifer system.</title>
        <authorList>
            <person name="Anantharaman K."/>
            <person name="Brown C.T."/>
            <person name="Hug L.A."/>
            <person name="Sharon I."/>
            <person name="Castelle C.J."/>
            <person name="Probst A.J."/>
            <person name="Thomas B.C."/>
            <person name="Singh A."/>
            <person name="Wilkins M.J."/>
            <person name="Karaoz U."/>
            <person name="Brodie E.L."/>
            <person name="Williams K.H."/>
            <person name="Hubbard S.S."/>
            <person name="Banfield J.F."/>
        </authorList>
    </citation>
    <scope>NUCLEOTIDE SEQUENCE [LARGE SCALE GENOMIC DNA]</scope>
</reference>
<dbReference type="InterPro" id="IPR017900">
    <property type="entry name" value="4Fe4S_Fe_S_CS"/>
</dbReference>
<comment type="caution">
    <text evidence="5">The sequence shown here is derived from an EMBL/GenBank/DDBJ whole genome shotgun (WGS) entry which is preliminary data.</text>
</comment>
<keyword evidence="2" id="KW-0408">Iron</keyword>
<keyword evidence="3" id="KW-0411">Iron-sulfur</keyword>
<accession>A0A1F5V5V2</accession>
<dbReference type="SUPFAM" id="SSF54862">
    <property type="entry name" value="4Fe-4S ferredoxins"/>
    <property type="match status" value="1"/>
</dbReference>
<name>A0A1F5V5V2_9BACT</name>
<dbReference type="PROSITE" id="PS51379">
    <property type="entry name" value="4FE4S_FER_2"/>
    <property type="match status" value="1"/>
</dbReference>
<evidence type="ECO:0000256" key="3">
    <source>
        <dbReference type="ARBA" id="ARBA00023014"/>
    </source>
</evidence>
<organism evidence="5 6">
    <name type="scientific">Candidatus Fischerbacteria bacterium RBG_13_37_8</name>
    <dbReference type="NCBI Taxonomy" id="1817863"/>
    <lineage>
        <taxon>Bacteria</taxon>
        <taxon>Candidatus Fischeribacteriota</taxon>
    </lineage>
</organism>
<evidence type="ECO:0000256" key="2">
    <source>
        <dbReference type="ARBA" id="ARBA00023004"/>
    </source>
</evidence>
<sequence length="91" mass="10093">MRAHYGYKDGSGEYFIVLDTDQCNACKECIIACPAGVFEIIVDDYDEEVAAVVEEHRNKLKYSCAPCKPTSGYNELPCVKACIPVAISHSW</sequence>
<dbReference type="STRING" id="1817863.A2Y62_09810"/>
<evidence type="ECO:0000256" key="1">
    <source>
        <dbReference type="ARBA" id="ARBA00022723"/>
    </source>
</evidence>
<evidence type="ECO:0000313" key="6">
    <source>
        <dbReference type="Proteomes" id="UP000178943"/>
    </source>
</evidence>
<dbReference type="Gene3D" id="3.30.70.20">
    <property type="match status" value="1"/>
</dbReference>
<dbReference type="GO" id="GO:0046872">
    <property type="term" value="F:metal ion binding"/>
    <property type="evidence" value="ECO:0007669"/>
    <property type="project" value="UniProtKB-KW"/>
</dbReference>
<evidence type="ECO:0000259" key="4">
    <source>
        <dbReference type="PROSITE" id="PS51379"/>
    </source>
</evidence>
<keyword evidence="1" id="KW-0479">Metal-binding</keyword>
<dbReference type="Pfam" id="PF13237">
    <property type="entry name" value="Fer4_10"/>
    <property type="match status" value="1"/>
</dbReference>
<evidence type="ECO:0000313" key="5">
    <source>
        <dbReference type="EMBL" id="OGF58785.1"/>
    </source>
</evidence>
<dbReference type="PROSITE" id="PS00198">
    <property type="entry name" value="4FE4S_FER_1"/>
    <property type="match status" value="1"/>
</dbReference>
<dbReference type="InterPro" id="IPR017896">
    <property type="entry name" value="4Fe4S_Fe-S-bd"/>
</dbReference>
<dbReference type="AlphaFoldDB" id="A0A1F5V5V2"/>